<dbReference type="InterPro" id="IPR003788">
    <property type="entry name" value="NDUFAF7"/>
</dbReference>
<evidence type="ECO:0000256" key="4">
    <source>
        <dbReference type="ARBA" id="ARBA00022679"/>
    </source>
</evidence>
<dbReference type="GO" id="GO:0035243">
    <property type="term" value="F:protein-arginine omega-N symmetric methyltransferase activity"/>
    <property type="evidence" value="ECO:0007669"/>
    <property type="project" value="UniProtKB-EC"/>
</dbReference>
<reference evidence="8 9" key="1">
    <citation type="submission" date="2009-11" db="EMBL/GenBank/DDBJ databases">
        <title>Annotation of Allomyces macrogynus ATCC 38327.</title>
        <authorList>
            <consortium name="The Broad Institute Genome Sequencing Platform"/>
            <person name="Russ C."/>
            <person name="Cuomo C."/>
            <person name="Burger G."/>
            <person name="Gray M.W."/>
            <person name="Holland P.W.H."/>
            <person name="King N."/>
            <person name="Lang F.B.F."/>
            <person name="Roger A.J."/>
            <person name="Ruiz-Trillo I."/>
            <person name="Young S.K."/>
            <person name="Zeng Q."/>
            <person name="Gargeya S."/>
            <person name="Fitzgerald M."/>
            <person name="Haas B."/>
            <person name="Abouelleil A."/>
            <person name="Alvarado L."/>
            <person name="Arachchi H.M."/>
            <person name="Berlin A."/>
            <person name="Chapman S.B."/>
            <person name="Gearin G."/>
            <person name="Goldberg J."/>
            <person name="Griggs A."/>
            <person name="Gujja S."/>
            <person name="Hansen M."/>
            <person name="Heiman D."/>
            <person name="Howarth C."/>
            <person name="Larimer J."/>
            <person name="Lui A."/>
            <person name="MacDonald P.J.P."/>
            <person name="McCowen C."/>
            <person name="Montmayeur A."/>
            <person name="Murphy C."/>
            <person name="Neiman D."/>
            <person name="Pearson M."/>
            <person name="Priest M."/>
            <person name="Roberts A."/>
            <person name="Saif S."/>
            <person name="Shea T."/>
            <person name="Sisk P."/>
            <person name="Stolte C."/>
            <person name="Sykes S."/>
            <person name="Wortman J."/>
            <person name="Nusbaum C."/>
            <person name="Birren B."/>
        </authorList>
    </citation>
    <scope>NUCLEOTIDE SEQUENCE [LARGE SCALE GENOMIC DNA]</scope>
    <source>
        <strain evidence="8 9">ATCC 38327</strain>
    </source>
</reference>
<name>A0A0L0TD41_ALLM3</name>
<dbReference type="PANTHER" id="PTHR12049:SF7">
    <property type="entry name" value="PROTEIN ARGININE METHYLTRANSFERASE NDUFAF7, MITOCHONDRIAL"/>
    <property type="match status" value="1"/>
</dbReference>
<dbReference type="EC" id="2.1.1.320" evidence="7"/>
<evidence type="ECO:0000256" key="2">
    <source>
        <dbReference type="ARBA" id="ARBA00005891"/>
    </source>
</evidence>
<dbReference type="Proteomes" id="UP000054350">
    <property type="component" value="Unassembled WGS sequence"/>
</dbReference>
<accession>A0A0L0TD41</accession>
<evidence type="ECO:0000256" key="6">
    <source>
        <dbReference type="ARBA" id="ARBA00048612"/>
    </source>
</evidence>
<evidence type="ECO:0000313" key="8">
    <source>
        <dbReference type="EMBL" id="KNE72828.1"/>
    </source>
</evidence>
<dbReference type="InterPro" id="IPR038375">
    <property type="entry name" value="NDUFAF7_sf"/>
</dbReference>
<dbReference type="GO" id="GO:0032259">
    <property type="term" value="P:methylation"/>
    <property type="evidence" value="ECO:0007669"/>
    <property type="project" value="UniProtKB-KW"/>
</dbReference>
<evidence type="ECO:0000256" key="1">
    <source>
        <dbReference type="ARBA" id="ARBA00004173"/>
    </source>
</evidence>
<dbReference type="OMA" id="YYHPQRN"/>
<keyword evidence="3 7" id="KW-0489">Methyltransferase</keyword>
<dbReference type="SUPFAM" id="SSF53335">
    <property type="entry name" value="S-adenosyl-L-methionine-dependent methyltransferases"/>
    <property type="match status" value="1"/>
</dbReference>
<dbReference type="OrthoDB" id="5595109at2759"/>
<dbReference type="VEuPathDB" id="FungiDB:AMAG_16933"/>
<dbReference type="PANTHER" id="PTHR12049">
    <property type="entry name" value="PROTEIN ARGININE METHYLTRANSFERASE NDUFAF7, MITOCHONDRIAL"/>
    <property type="match status" value="1"/>
</dbReference>
<comment type="similarity">
    <text evidence="2 7">Belongs to the NDUFAF7 family.</text>
</comment>
<dbReference type="Gene3D" id="3.40.50.12710">
    <property type="match status" value="1"/>
</dbReference>
<dbReference type="InterPro" id="IPR029063">
    <property type="entry name" value="SAM-dependent_MTases_sf"/>
</dbReference>
<keyword evidence="5 7" id="KW-0496">Mitochondrion</keyword>
<comment type="catalytic activity">
    <reaction evidence="6 7">
        <text>L-arginyl-[protein] + 2 S-adenosyl-L-methionine = N(omega),N(omega)'-dimethyl-L-arginyl-[protein] + 2 S-adenosyl-L-homocysteine + 2 H(+)</text>
        <dbReference type="Rhea" id="RHEA:48108"/>
        <dbReference type="Rhea" id="RHEA-COMP:10532"/>
        <dbReference type="Rhea" id="RHEA-COMP:11992"/>
        <dbReference type="ChEBI" id="CHEBI:15378"/>
        <dbReference type="ChEBI" id="CHEBI:29965"/>
        <dbReference type="ChEBI" id="CHEBI:57856"/>
        <dbReference type="ChEBI" id="CHEBI:59789"/>
        <dbReference type="ChEBI" id="CHEBI:88221"/>
        <dbReference type="EC" id="2.1.1.320"/>
    </reaction>
</comment>
<protein>
    <recommendedName>
        <fullName evidence="7">Protein arginine methyltransferase NDUFAF7</fullName>
        <ecNumber evidence="7">2.1.1.320</ecNumber>
    </recommendedName>
</protein>
<reference evidence="9" key="2">
    <citation type="submission" date="2009-11" db="EMBL/GenBank/DDBJ databases">
        <title>The Genome Sequence of Allomyces macrogynus strain ATCC 38327.</title>
        <authorList>
            <consortium name="The Broad Institute Genome Sequencing Platform"/>
            <person name="Russ C."/>
            <person name="Cuomo C."/>
            <person name="Shea T."/>
            <person name="Young S.K."/>
            <person name="Zeng Q."/>
            <person name="Koehrsen M."/>
            <person name="Haas B."/>
            <person name="Borodovsky M."/>
            <person name="Guigo R."/>
            <person name="Alvarado L."/>
            <person name="Berlin A."/>
            <person name="Borenstein D."/>
            <person name="Chen Z."/>
            <person name="Engels R."/>
            <person name="Freedman E."/>
            <person name="Gellesch M."/>
            <person name="Goldberg J."/>
            <person name="Griggs A."/>
            <person name="Gujja S."/>
            <person name="Heiman D."/>
            <person name="Hepburn T."/>
            <person name="Howarth C."/>
            <person name="Jen D."/>
            <person name="Larson L."/>
            <person name="Lewis B."/>
            <person name="Mehta T."/>
            <person name="Park D."/>
            <person name="Pearson M."/>
            <person name="Roberts A."/>
            <person name="Saif S."/>
            <person name="Shenoy N."/>
            <person name="Sisk P."/>
            <person name="Stolte C."/>
            <person name="Sykes S."/>
            <person name="Walk T."/>
            <person name="White J."/>
            <person name="Yandava C."/>
            <person name="Burger G."/>
            <person name="Gray M.W."/>
            <person name="Holland P.W.H."/>
            <person name="King N."/>
            <person name="Lang F.B.F."/>
            <person name="Roger A.J."/>
            <person name="Ruiz-Trillo I."/>
            <person name="Lander E."/>
            <person name="Nusbaum C."/>
        </authorList>
    </citation>
    <scope>NUCLEOTIDE SEQUENCE [LARGE SCALE GENOMIC DNA]</scope>
    <source>
        <strain evidence="9">ATCC 38327</strain>
    </source>
</reference>
<comment type="subcellular location">
    <subcellularLocation>
        <location evidence="1 7">Mitochondrion</location>
    </subcellularLocation>
</comment>
<dbReference type="STRING" id="578462.A0A0L0TD41"/>
<comment type="function">
    <text evidence="7">Arginine methyltransferase involved in the assembly or stability of mitochondrial NADH:ubiquinone oxidoreductase complex (complex I).</text>
</comment>
<organism evidence="8 9">
    <name type="scientific">Allomyces macrogynus (strain ATCC 38327)</name>
    <name type="common">Allomyces javanicus var. macrogynus</name>
    <dbReference type="NCBI Taxonomy" id="578462"/>
    <lineage>
        <taxon>Eukaryota</taxon>
        <taxon>Fungi</taxon>
        <taxon>Fungi incertae sedis</taxon>
        <taxon>Blastocladiomycota</taxon>
        <taxon>Blastocladiomycetes</taxon>
        <taxon>Blastocladiales</taxon>
        <taxon>Blastocladiaceae</taxon>
        <taxon>Allomyces</taxon>
    </lineage>
</organism>
<dbReference type="GO" id="GO:0005739">
    <property type="term" value="C:mitochondrion"/>
    <property type="evidence" value="ECO:0007669"/>
    <property type="project" value="UniProtKB-SubCell"/>
</dbReference>
<dbReference type="EMBL" id="GG745384">
    <property type="protein sequence ID" value="KNE72828.1"/>
    <property type="molecule type" value="Genomic_DNA"/>
</dbReference>
<evidence type="ECO:0000256" key="7">
    <source>
        <dbReference type="RuleBase" id="RU364114"/>
    </source>
</evidence>
<gene>
    <name evidence="8" type="ORF">AMAG_16933</name>
</gene>
<dbReference type="GO" id="GO:0032981">
    <property type="term" value="P:mitochondrial respiratory chain complex I assembly"/>
    <property type="evidence" value="ECO:0007669"/>
    <property type="project" value="TreeGrafter"/>
</dbReference>
<evidence type="ECO:0000256" key="3">
    <source>
        <dbReference type="ARBA" id="ARBA00022603"/>
    </source>
</evidence>
<dbReference type="AlphaFoldDB" id="A0A0L0TD41"/>
<sequence>MILTCRGPLARSNMLQVSGEILRRAGHRAAAAAPRPAITNWFLNRQHQLYSTESNVAVNNNDSAVPEPAPVSSAKEEMTPLVKHLHDMIKFSGPLSVAQYMRQALTNPLGGYYMQQQVFGARGDFVTSPEISQMFGELVGVWFMTNWMKLGTPNNVQLVELGPGRGTLMADMLRALRSFAAFQGVKYRVVFVEASPRLRNEQMATIVCDTGRIVAKEHRNQFDTLEHVKFADGLEVHWVENIVDIEHDDHTMLVAHEFFDALPVYKFKHVDGEWREIMVDVDESAESSHHFRYVLAPQKTNAVGTLIDATGRYNDLPEGATVEVSPESTGYMQRIGDLLTKTGGAALVVDYGNDHPAAASLRAIRDHQFTDLFSTPGQADLSVDVDFSLLKWALEKHDGVRAHGPTTQRHFLASLGIYDRMQALVQAAGADVAAQRVVRSAFNRLVSAKEMGTVYKCLAVTDARYDGVPVGFERADFPSLPASETMQR</sequence>
<dbReference type="eggNOG" id="KOG2901">
    <property type="taxonomic scope" value="Eukaryota"/>
</dbReference>
<evidence type="ECO:0000313" key="9">
    <source>
        <dbReference type="Proteomes" id="UP000054350"/>
    </source>
</evidence>
<keyword evidence="9" id="KW-1185">Reference proteome</keyword>
<proteinExistence type="inferred from homology"/>
<dbReference type="Pfam" id="PF02636">
    <property type="entry name" value="Methyltransf_28"/>
    <property type="match status" value="1"/>
</dbReference>
<evidence type="ECO:0000256" key="5">
    <source>
        <dbReference type="ARBA" id="ARBA00023128"/>
    </source>
</evidence>
<keyword evidence="4 7" id="KW-0808">Transferase</keyword>